<dbReference type="EMBL" id="CAMAPE010000050">
    <property type="protein sequence ID" value="CAH9106556.1"/>
    <property type="molecule type" value="Genomic_DNA"/>
</dbReference>
<accession>A0A9P0ZLK4</accession>
<protein>
    <recommendedName>
        <fullName evidence="3">DUF4283 domain-containing protein</fullName>
    </recommendedName>
</protein>
<gene>
    <name evidence="1" type="ORF">CEURO_LOCUS17338</name>
</gene>
<keyword evidence="2" id="KW-1185">Reference proteome</keyword>
<proteinExistence type="predicted"/>
<evidence type="ECO:0000313" key="1">
    <source>
        <dbReference type="EMBL" id="CAH9106556.1"/>
    </source>
</evidence>
<comment type="caution">
    <text evidence="1">The sequence shown here is derived from an EMBL/GenBank/DDBJ whole genome shotgun (WGS) entry which is preliminary data.</text>
</comment>
<organism evidence="1 2">
    <name type="scientific">Cuscuta europaea</name>
    <name type="common">European dodder</name>
    <dbReference type="NCBI Taxonomy" id="41803"/>
    <lineage>
        <taxon>Eukaryota</taxon>
        <taxon>Viridiplantae</taxon>
        <taxon>Streptophyta</taxon>
        <taxon>Embryophyta</taxon>
        <taxon>Tracheophyta</taxon>
        <taxon>Spermatophyta</taxon>
        <taxon>Magnoliopsida</taxon>
        <taxon>eudicotyledons</taxon>
        <taxon>Gunneridae</taxon>
        <taxon>Pentapetalae</taxon>
        <taxon>asterids</taxon>
        <taxon>lamiids</taxon>
        <taxon>Solanales</taxon>
        <taxon>Convolvulaceae</taxon>
        <taxon>Cuscuteae</taxon>
        <taxon>Cuscuta</taxon>
        <taxon>Cuscuta subgen. Cuscuta</taxon>
    </lineage>
</organism>
<sequence>MLGSAQSYSVGLLQSNIVLINFKSDLDFQKMGLSLAPVWISLEGLSIHLRDLRALNPFDDLAGKGRDESDGLGFLGLRRHRHTASKLAASSRRPRYFIVFNL</sequence>
<evidence type="ECO:0008006" key="3">
    <source>
        <dbReference type="Google" id="ProtNLM"/>
    </source>
</evidence>
<dbReference type="AlphaFoldDB" id="A0A9P0ZLK4"/>
<dbReference type="Proteomes" id="UP001152484">
    <property type="component" value="Unassembled WGS sequence"/>
</dbReference>
<name>A0A9P0ZLK4_CUSEU</name>
<evidence type="ECO:0000313" key="2">
    <source>
        <dbReference type="Proteomes" id="UP001152484"/>
    </source>
</evidence>
<reference evidence="1" key="1">
    <citation type="submission" date="2022-07" db="EMBL/GenBank/DDBJ databases">
        <authorList>
            <person name="Macas J."/>
            <person name="Novak P."/>
            <person name="Neumann P."/>
        </authorList>
    </citation>
    <scope>NUCLEOTIDE SEQUENCE</scope>
</reference>